<keyword evidence="4" id="KW-1185">Reference proteome</keyword>
<feature type="compositionally biased region" description="Pro residues" evidence="1">
    <location>
        <begin position="78"/>
        <end position="90"/>
    </location>
</feature>
<dbReference type="InterPro" id="IPR006598">
    <property type="entry name" value="CAP10"/>
</dbReference>
<name>A0AAW0Z030_9TREE</name>
<evidence type="ECO:0000313" key="3">
    <source>
        <dbReference type="EMBL" id="KAK8858698.1"/>
    </source>
</evidence>
<evidence type="ECO:0000256" key="1">
    <source>
        <dbReference type="SAM" id="MobiDB-lite"/>
    </source>
</evidence>
<dbReference type="KEGG" id="kne:92180185"/>
<organism evidence="3 4">
    <name type="scientific">Kwoniella newhampshirensis</name>
    <dbReference type="NCBI Taxonomy" id="1651941"/>
    <lineage>
        <taxon>Eukaryota</taxon>
        <taxon>Fungi</taxon>
        <taxon>Dikarya</taxon>
        <taxon>Basidiomycota</taxon>
        <taxon>Agaricomycotina</taxon>
        <taxon>Tremellomycetes</taxon>
        <taxon>Tremellales</taxon>
        <taxon>Cryptococcaceae</taxon>
        <taxon>Kwoniella</taxon>
    </lineage>
</organism>
<accession>A0AAW0Z030</accession>
<dbReference type="InterPro" id="IPR051091">
    <property type="entry name" value="O-Glucosyltr/Glycosyltrsf_90"/>
</dbReference>
<dbReference type="GeneID" id="92180185"/>
<evidence type="ECO:0000313" key="4">
    <source>
        <dbReference type="Proteomes" id="UP001388673"/>
    </source>
</evidence>
<feature type="compositionally biased region" description="Polar residues" evidence="1">
    <location>
        <begin position="1"/>
        <end position="24"/>
    </location>
</feature>
<dbReference type="Proteomes" id="UP001388673">
    <property type="component" value="Unassembled WGS sequence"/>
</dbReference>
<reference evidence="3 4" key="1">
    <citation type="journal article" date="2024" name="bioRxiv">
        <title>Comparative genomics of Cryptococcus and Kwoniella reveals pathogenesis evolution and contrasting karyotype dynamics via intercentromeric recombination or chromosome fusion.</title>
        <authorList>
            <person name="Coelho M.A."/>
            <person name="David-Palma M."/>
            <person name="Shea T."/>
            <person name="Bowers K."/>
            <person name="McGinley-Smith S."/>
            <person name="Mohammad A.W."/>
            <person name="Gnirke A."/>
            <person name="Yurkov A.M."/>
            <person name="Nowrousian M."/>
            <person name="Sun S."/>
            <person name="Cuomo C.A."/>
            <person name="Heitman J."/>
        </authorList>
    </citation>
    <scope>NUCLEOTIDE SEQUENCE [LARGE SCALE GENOMIC DNA]</scope>
    <source>
        <strain evidence="3 4">CBS 13917</strain>
    </source>
</reference>
<sequence>MLDPQLPSTPRKLNSHLQVENTGPSPRIPYRATSTPPRTPLALHTPPPVWRTPRAVSPREEYPESPTSFRPRVSTEFKPPPFSLGQPPQPRNRRLPRVIRSPKRALAYLCLLGVLGLAVKILSRVGKEGLLDGGLRVGRLIWYQNQRHVDESIDDGLCRFVSPVDAYQRDLKRLRTLHSSSPHHDPLSHPHPPHNLTSHNSHAHTRSHHHTYSPTGHLLVSSDPEAPHPIPLLLDLGEKRWEELLSRQSRTLSEAVREYTSRYGRRPPKGFDVWWEFAMLHNLVLPDEYDRINLDLAPFFALPTEEMKRRMQMVEDMAETFTLVIEDGKVDIQIKDPGGLEWGGTLPRAADTAGLLRAFSQHLPNMRATFSIFDQPQIYLSWARRGSLVDLGLRGEHTTHLEETDSAHVKLSRSCAPDSNYRKEEDLSEGKSFIYDSLEAGDLCQNPYLIPIHGLTIEPHGHDSHPRPHTQLLPLFSLAKTSINSDILITPLDQFSDNPGNDPAWENKTSSKLAWRGSPTGVSMMSSDLEWRQAHRIRLHTFAQNRSSEPLTFIVPDLGQEDEEYVTEEGDNSSSSALHHLQDPLSENGEALHFIEEVVSTHEAMSFYYDMKLAGEPIQCLEEDGTCEAMRTEIQWAPRQRGEELNRHKFLLDIDGNGWSGRFRKLMSTNSVVVKMTMFTEWFQPHLIPWFMYIPAKLDFSDLTDIMAFFRGTPNHPELAFDETAAALARNGQCFVQRMFRVEDLQAYMMRLFLEYARIAADEGIDMDFYLEDDVAEADESGEAADASETQFLEQEPETGEGVSLVSAEDVTEDSSWSEDVGTGDEIGHAGEVGTGQLEIIPIDELVDIQQVAWDSSQLVEEAVIEA</sequence>
<dbReference type="EMBL" id="JBCAWK010000005">
    <property type="protein sequence ID" value="KAK8858698.1"/>
    <property type="molecule type" value="Genomic_DNA"/>
</dbReference>
<gene>
    <name evidence="3" type="ORF">IAR55_002927</name>
</gene>
<comment type="caution">
    <text evidence="3">The sequence shown here is derived from an EMBL/GenBank/DDBJ whole genome shotgun (WGS) entry which is preliminary data.</text>
</comment>
<dbReference type="SMART" id="SM00672">
    <property type="entry name" value="CAP10"/>
    <property type="match status" value="1"/>
</dbReference>
<feature type="domain" description="Glycosyl transferase CAP10" evidence="2">
    <location>
        <begin position="437"/>
        <end position="763"/>
    </location>
</feature>
<dbReference type="RefSeq" id="XP_066803539.1">
    <property type="nucleotide sequence ID" value="XM_066946038.1"/>
</dbReference>
<feature type="compositionally biased region" description="Basic residues" evidence="1">
    <location>
        <begin position="201"/>
        <end position="211"/>
    </location>
</feature>
<dbReference type="PANTHER" id="PTHR12203:SF118">
    <property type="entry name" value="BETA-1,2-XYLOSYLTRANSFERASE 1"/>
    <property type="match status" value="1"/>
</dbReference>
<evidence type="ECO:0000259" key="2">
    <source>
        <dbReference type="SMART" id="SM00672"/>
    </source>
</evidence>
<protein>
    <recommendedName>
        <fullName evidence="2">Glycosyl transferase CAP10 domain-containing protein</fullName>
    </recommendedName>
</protein>
<dbReference type="Pfam" id="PF05686">
    <property type="entry name" value="Glyco_transf_90"/>
    <property type="match status" value="1"/>
</dbReference>
<feature type="region of interest" description="Disordered" evidence="1">
    <location>
        <begin position="178"/>
        <end position="221"/>
    </location>
</feature>
<dbReference type="PANTHER" id="PTHR12203">
    <property type="entry name" value="KDEL LYS-ASP-GLU-LEU CONTAINING - RELATED"/>
    <property type="match status" value="1"/>
</dbReference>
<feature type="region of interest" description="Disordered" evidence="1">
    <location>
        <begin position="779"/>
        <end position="831"/>
    </location>
</feature>
<feature type="region of interest" description="Disordered" evidence="1">
    <location>
        <begin position="1"/>
        <end position="94"/>
    </location>
</feature>
<proteinExistence type="predicted"/>
<dbReference type="AlphaFoldDB" id="A0AAW0Z030"/>